<reference evidence="1" key="1">
    <citation type="submission" date="2023-04" db="EMBL/GenBank/DDBJ databases">
        <title>A chromosome-level genome assembly of the parasitoid wasp Eretmocerus hayati.</title>
        <authorList>
            <person name="Zhong Y."/>
            <person name="Liu S."/>
            <person name="Liu Y."/>
        </authorList>
    </citation>
    <scope>NUCLEOTIDE SEQUENCE</scope>
    <source>
        <strain evidence="1">ZJU_SS_LIU_2023</strain>
    </source>
</reference>
<organism evidence="1 2">
    <name type="scientific">Eretmocerus hayati</name>
    <dbReference type="NCBI Taxonomy" id="131215"/>
    <lineage>
        <taxon>Eukaryota</taxon>
        <taxon>Metazoa</taxon>
        <taxon>Ecdysozoa</taxon>
        <taxon>Arthropoda</taxon>
        <taxon>Hexapoda</taxon>
        <taxon>Insecta</taxon>
        <taxon>Pterygota</taxon>
        <taxon>Neoptera</taxon>
        <taxon>Endopterygota</taxon>
        <taxon>Hymenoptera</taxon>
        <taxon>Apocrita</taxon>
        <taxon>Proctotrupomorpha</taxon>
        <taxon>Chalcidoidea</taxon>
        <taxon>Aphelinidae</taxon>
        <taxon>Aphelininae</taxon>
        <taxon>Eretmocerus</taxon>
    </lineage>
</organism>
<protein>
    <submittedName>
        <fullName evidence="1">Uncharacterized protein</fullName>
    </submittedName>
</protein>
<evidence type="ECO:0000313" key="1">
    <source>
        <dbReference type="EMBL" id="KAJ8688561.1"/>
    </source>
</evidence>
<accession>A0ACC2Q047</accession>
<sequence>MGRLIRCNTDSRKAYITQLAAAVYLVSLLFSCTCDGHHNKLSNRLTRHIRSLGFPSGSGMGMFFAVSIPVDIPNRSVSMSWYFEANYPLPTANDTLIYAPIREKRSPDRSVFYEVLQNKLESFGYPGRACLLRTICEAAKFPFTHNGLLGDFIRILFTPSTSLRDDLLHPELEAAEFMQDCKSFNKVCPVSLLDAISSGY</sequence>
<dbReference type="Proteomes" id="UP001239111">
    <property type="component" value="Chromosome 1"/>
</dbReference>
<comment type="caution">
    <text evidence="1">The sequence shown here is derived from an EMBL/GenBank/DDBJ whole genome shotgun (WGS) entry which is preliminary data.</text>
</comment>
<name>A0ACC2Q047_9HYME</name>
<dbReference type="EMBL" id="CM056741">
    <property type="protein sequence ID" value="KAJ8688561.1"/>
    <property type="molecule type" value="Genomic_DNA"/>
</dbReference>
<evidence type="ECO:0000313" key="2">
    <source>
        <dbReference type="Proteomes" id="UP001239111"/>
    </source>
</evidence>
<gene>
    <name evidence="1" type="ORF">QAD02_024356</name>
</gene>
<keyword evidence="2" id="KW-1185">Reference proteome</keyword>
<proteinExistence type="predicted"/>